<accession>A0A9D2RAU1</accession>
<keyword evidence="2" id="KW-0812">Transmembrane</keyword>
<gene>
    <name evidence="4" type="ORF">H9913_10075</name>
</gene>
<keyword evidence="2" id="KW-1133">Transmembrane helix</keyword>
<evidence type="ECO:0000256" key="2">
    <source>
        <dbReference type="SAM" id="Phobius"/>
    </source>
</evidence>
<feature type="domain" description="Anti-sigma factor RsgI-like middle" evidence="3">
    <location>
        <begin position="70"/>
        <end position="193"/>
    </location>
</feature>
<feature type="compositionally biased region" description="Polar residues" evidence="1">
    <location>
        <begin position="255"/>
        <end position="267"/>
    </location>
</feature>
<evidence type="ECO:0000313" key="4">
    <source>
        <dbReference type="EMBL" id="HJD40360.1"/>
    </source>
</evidence>
<dbReference type="InterPro" id="IPR055431">
    <property type="entry name" value="RsgI_M"/>
</dbReference>
<reference evidence="4" key="1">
    <citation type="journal article" date="2021" name="PeerJ">
        <title>Extensive microbial diversity within the chicken gut microbiome revealed by metagenomics and culture.</title>
        <authorList>
            <person name="Gilroy R."/>
            <person name="Ravi A."/>
            <person name="Getino M."/>
            <person name="Pursley I."/>
            <person name="Horton D.L."/>
            <person name="Alikhan N.F."/>
            <person name="Baker D."/>
            <person name="Gharbi K."/>
            <person name="Hall N."/>
            <person name="Watson M."/>
            <person name="Adriaenssens E.M."/>
            <person name="Foster-Nyarko E."/>
            <person name="Jarju S."/>
            <person name="Secka A."/>
            <person name="Antonio M."/>
            <person name="Oren A."/>
            <person name="Chaudhuri R.R."/>
            <person name="La Ragione R."/>
            <person name="Hildebrand F."/>
            <person name="Pallen M.J."/>
        </authorList>
    </citation>
    <scope>NUCLEOTIDE SEQUENCE</scope>
    <source>
        <strain evidence="4">ChiW19-6364</strain>
    </source>
</reference>
<sequence>MKEKEKLKAAFDQIRAEEELKERTKEYLSEKVYARKKKRTSPLRNFAAAAACALLVFLAGGSYLYFTPTAYISVDVNPSLELGINRFDRIVSVTGYNEDGKALADSLDLKYMDYSDALEALLADQDMEVYLSDNADVVLTVAGKSESQSSQILETVESCVSDHENVHCHSGDTEEIHHAHNAGLSFGKYQAYLTLKELDPSVTLEEIQDMTMSQIRELIQAYSQEDSQGSSQGNSQGNSWKNSSDSTADSSGAAQESTGSGDSSGSAQHGHHGYGHKNGHDEDD</sequence>
<name>A0A9D2RAU1_9FIRM</name>
<comment type="caution">
    <text evidence="4">The sequence shown here is derived from an EMBL/GenBank/DDBJ whole genome shotgun (WGS) entry which is preliminary data.</text>
</comment>
<dbReference type="Pfam" id="PF23750">
    <property type="entry name" value="RsgI_M"/>
    <property type="match status" value="1"/>
</dbReference>
<protein>
    <recommendedName>
        <fullName evidence="3">Anti-sigma factor RsgI-like middle domain-containing protein</fullName>
    </recommendedName>
</protein>
<dbReference type="EMBL" id="DWUX01000181">
    <property type="protein sequence ID" value="HJD40360.1"/>
    <property type="molecule type" value="Genomic_DNA"/>
</dbReference>
<evidence type="ECO:0000256" key="1">
    <source>
        <dbReference type="SAM" id="MobiDB-lite"/>
    </source>
</evidence>
<feature type="compositionally biased region" description="Low complexity" evidence="1">
    <location>
        <begin position="227"/>
        <end position="254"/>
    </location>
</feature>
<organism evidence="4 5">
    <name type="scientific">Candidatus Blautia stercoripullorum</name>
    <dbReference type="NCBI Taxonomy" id="2838502"/>
    <lineage>
        <taxon>Bacteria</taxon>
        <taxon>Bacillati</taxon>
        <taxon>Bacillota</taxon>
        <taxon>Clostridia</taxon>
        <taxon>Lachnospirales</taxon>
        <taxon>Lachnospiraceae</taxon>
        <taxon>Blautia</taxon>
    </lineage>
</organism>
<keyword evidence="2" id="KW-0472">Membrane</keyword>
<feature type="region of interest" description="Disordered" evidence="1">
    <location>
        <begin position="222"/>
        <end position="284"/>
    </location>
</feature>
<feature type="transmembrane region" description="Helical" evidence="2">
    <location>
        <begin position="45"/>
        <end position="66"/>
    </location>
</feature>
<dbReference type="AlphaFoldDB" id="A0A9D2RAU1"/>
<proteinExistence type="predicted"/>
<dbReference type="Proteomes" id="UP000823850">
    <property type="component" value="Unassembled WGS sequence"/>
</dbReference>
<evidence type="ECO:0000313" key="5">
    <source>
        <dbReference type="Proteomes" id="UP000823850"/>
    </source>
</evidence>
<reference evidence="4" key="2">
    <citation type="submission" date="2021-04" db="EMBL/GenBank/DDBJ databases">
        <authorList>
            <person name="Gilroy R."/>
        </authorList>
    </citation>
    <scope>NUCLEOTIDE SEQUENCE</scope>
    <source>
        <strain evidence="4">ChiW19-6364</strain>
    </source>
</reference>
<evidence type="ECO:0000259" key="3">
    <source>
        <dbReference type="Pfam" id="PF23750"/>
    </source>
</evidence>